<proteinExistence type="predicted"/>
<dbReference type="EMBL" id="DVIU01000236">
    <property type="protein sequence ID" value="HIS37301.1"/>
    <property type="molecule type" value="Genomic_DNA"/>
</dbReference>
<reference evidence="1" key="2">
    <citation type="journal article" date="2021" name="PeerJ">
        <title>Extensive microbial diversity within the chicken gut microbiome revealed by metagenomics and culture.</title>
        <authorList>
            <person name="Gilroy R."/>
            <person name="Ravi A."/>
            <person name="Getino M."/>
            <person name="Pursley I."/>
            <person name="Horton D.L."/>
            <person name="Alikhan N.F."/>
            <person name="Baker D."/>
            <person name="Gharbi K."/>
            <person name="Hall N."/>
            <person name="Watson M."/>
            <person name="Adriaenssens E.M."/>
            <person name="Foster-Nyarko E."/>
            <person name="Jarju S."/>
            <person name="Secka A."/>
            <person name="Antonio M."/>
            <person name="Oren A."/>
            <person name="Chaudhuri R.R."/>
            <person name="La Ragione R."/>
            <person name="Hildebrand F."/>
            <person name="Pallen M.J."/>
        </authorList>
    </citation>
    <scope>NUCLEOTIDE SEQUENCE</scope>
    <source>
        <strain evidence="1">6276</strain>
    </source>
</reference>
<protein>
    <submittedName>
        <fullName evidence="1">Uncharacterized protein</fullName>
    </submittedName>
</protein>
<dbReference type="AlphaFoldDB" id="A0A9D1F0L8"/>
<gene>
    <name evidence="1" type="ORF">IAC10_11875</name>
</gene>
<organism evidence="1 2">
    <name type="scientific">Candidatus Scatousia excrementigallinarum</name>
    <dbReference type="NCBI Taxonomy" id="2840935"/>
    <lineage>
        <taxon>Bacteria</taxon>
        <taxon>Candidatus Scatousia</taxon>
    </lineage>
</organism>
<dbReference type="Proteomes" id="UP000823928">
    <property type="component" value="Unassembled WGS sequence"/>
</dbReference>
<reference evidence="1" key="1">
    <citation type="submission" date="2020-10" db="EMBL/GenBank/DDBJ databases">
        <authorList>
            <person name="Gilroy R."/>
        </authorList>
    </citation>
    <scope>NUCLEOTIDE SEQUENCE</scope>
    <source>
        <strain evidence="1">6276</strain>
    </source>
</reference>
<accession>A0A9D1F0L8</accession>
<name>A0A9D1F0L8_9BACT</name>
<evidence type="ECO:0000313" key="2">
    <source>
        <dbReference type="Proteomes" id="UP000823928"/>
    </source>
</evidence>
<comment type="caution">
    <text evidence="1">The sequence shown here is derived from an EMBL/GenBank/DDBJ whole genome shotgun (WGS) entry which is preliminary data.</text>
</comment>
<sequence length="126" mass="13927">MFKKWTYKLLIENTLDRDLVLINNTCPYGKLKCVDETIPAKGGRGSVEVISPAGAPYGLQISVTYGDKHNKNEASYGTFTVNIDVPLIENNKSSCETTGIIMVDGFKELPKRGHDFQQSVTITSKL</sequence>
<evidence type="ECO:0000313" key="1">
    <source>
        <dbReference type="EMBL" id="HIS37301.1"/>
    </source>
</evidence>
<dbReference type="Gene3D" id="2.60.270.50">
    <property type="match status" value="1"/>
</dbReference>